<proteinExistence type="predicted"/>
<dbReference type="EMBL" id="QXFM01000057">
    <property type="protein sequence ID" value="RIV89782.1"/>
    <property type="molecule type" value="Genomic_DNA"/>
</dbReference>
<keyword evidence="3" id="KW-1185">Reference proteome</keyword>
<dbReference type="OrthoDB" id="9804233at2"/>
<dbReference type="RefSeq" id="WP_119592145.1">
    <property type="nucleotide sequence ID" value="NZ_QXFM01000057.1"/>
</dbReference>
<comment type="caution">
    <text evidence="2">The sequence shown here is derived from an EMBL/GenBank/DDBJ whole genome shotgun (WGS) entry which is preliminary data.</text>
</comment>
<evidence type="ECO:0000256" key="1">
    <source>
        <dbReference type="SAM" id="MobiDB-lite"/>
    </source>
</evidence>
<dbReference type="Proteomes" id="UP000265366">
    <property type="component" value="Unassembled WGS sequence"/>
</dbReference>
<dbReference type="NCBIfam" id="NF033521">
    <property type="entry name" value="lasso_leader_L3"/>
    <property type="match status" value="1"/>
</dbReference>
<evidence type="ECO:0000313" key="2">
    <source>
        <dbReference type="EMBL" id="RIV89782.1"/>
    </source>
</evidence>
<reference evidence="2 3" key="1">
    <citation type="submission" date="2018-08" db="EMBL/GenBank/DDBJ databases">
        <title>Erythrobacter zhengii sp.nov., a bacterium isolated from deep-sea sediment.</title>
        <authorList>
            <person name="Fang C."/>
            <person name="Wu Y.-H."/>
            <person name="Sun C."/>
            <person name="Wang H."/>
            <person name="Cheng H."/>
            <person name="Meng F.-X."/>
            <person name="Wang C.-S."/>
            <person name="Xu X.-W."/>
        </authorList>
    </citation>
    <scope>NUCLEOTIDE SEQUENCE [LARGE SCALE GENOMIC DNA]</scope>
    <source>
        <strain evidence="2 3">CCTCC AB 2015396</strain>
    </source>
</reference>
<evidence type="ECO:0000313" key="3">
    <source>
        <dbReference type="Proteomes" id="UP000265366"/>
    </source>
</evidence>
<protein>
    <submittedName>
        <fullName evidence="2">Lasso RiPP family leader peptide-containing protein</fullName>
    </submittedName>
</protein>
<dbReference type="AlphaFoldDB" id="A0A3A1P798"/>
<gene>
    <name evidence="2" type="ORF">D2V17_05675</name>
</gene>
<name>A0A3A1P798_9SPHN</name>
<accession>A0A3A1P798</accession>
<feature type="region of interest" description="Disordered" evidence="1">
    <location>
        <begin position="23"/>
        <end position="46"/>
    </location>
</feature>
<organism evidence="2 3">
    <name type="scientific">Aurantiacibacter xanthus</name>
    <dbReference type="NCBI Taxonomy" id="1784712"/>
    <lineage>
        <taxon>Bacteria</taxon>
        <taxon>Pseudomonadati</taxon>
        <taxon>Pseudomonadota</taxon>
        <taxon>Alphaproteobacteria</taxon>
        <taxon>Sphingomonadales</taxon>
        <taxon>Erythrobacteraceae</taxon>
        <taxon>Aurantiacibacter</taxon>
    </lineage>
</organism>
<sequence length="46" mass="5023">MAKKTYEAPKFEKLGSFEAMTKGSSDGNFTDAVFPSDTPRGELTFS</sequence>